<protein>
    <submittedName>
        <fullName evidence="1">Uncharacterized protein</fullName>
    </submittedName>
</protein>
<gene>
    <name evidence="1" type="ORF">CEXT_440601</name>
</gene>
<evidence type="ECO:0000313" key="2">
    <source>
        <dbReference type="Proteomes" id="UP001054945"/>
    </source>
</evidence>
<proteinExistence type="predicted"/>
<evidence type="ECO:0000313" key="1">
    <source>
        <dbReference type="EMBL" id="GIY19606.1"/>
    </source>
</evidence>
<keyword evidence="2" id="KW-1185">Reference proteome</keyword>
<comment type="caution">
    <text evidence="1">The sequence shown here is derived from an EMBL/GenBank/DDBJ whole genome shotgun (WGS) entry which is preliminary data.</text>
</comment>
<accession>A0AAV4RF72</accession>
<dbReference type="Proteomes" id="UP001054945">
    <property type="component" value="Unassembled WGS sequence"/>
</dbReference>
<name>A0AAV4RF72_CAEEX</name>
<organism evidence="1 2">
    <name type="scientific">Caerostris extrusa</name>
    <name type="common">Bark spider</name>
    <name type="synonym">Caerostris bankana</name>
    <dbReference type="NCBI Taxonomy" id="172846"/>
    <lineage>
        <taxon>Eukaryota</taxon>
        <taxon>Metazoa</taxon>
        <taxon>Ecdysozoa</taxon>
        <taxon>Arthropoda</taxon>
        <taxon>Chelicerata</taxon>
        <taxon>Arachnida</taxon>
        <taxon>Araneae</taxon>
        <taxon>Araneomorphae</taxon>
        <taxon>Entelegynae</taxon>
        <taxon>Araneoidea</taxon>
        <taxon>Araneidae</taxon>
        <taxon>Caerostris</taxon>
    </lineage>
</organism>
<reference evidence="1 2" key="1">
    <citation type="submission" date="2021-06" db="EMBL/GenBank/DDBJ databases">
        <title>Caerostris extrusa draft genome.</title>
        <authorList>
            <person name="Kono N."/>
            <person name="Arakawa K."/>
        </authorList>
    </citation>
    <scope>NUCLEOTIDE SEQUENCE [LARGE SCALE GENOMIC DNA]</scope>
</reference>
<dbReference type="AlphaFoldDB" id="A0AAV4RF72"/>
<sequence length="111" mass="12763">MNHSPIHRWPKVVADLFPCAYVISKSPCPPIKKKRKKVSVLRGVIRRGKTEVESLMRHRKLTCQAAERENQPLVCIPQRDLSRCCLECAEFQIALCQQLLRIHQCTVSNTV</sequence>
<dbReference type="EMBL" id="BPLR01007778">
    <property type="protein sequence ID" value="GIY19606.1"/>
    <property type="molecule type" value="Genomic_DNA"/>
</dbReference>